<keyword evidence="2" id="KW-0597">Phosphoprotein</keyword>
<organism evidence="7">
    <name type="scientific">Arion vulgaris</name>
    <dbReference type="NCBI Taxonomy" id="1028688"/>
    <lineage>
        <taxon>Eukaryota</taxon>
        <taxon>Metazoa</taxon>
        <taxon>Spiralia</taxon>
        <taxon>Lophotrochozoa</taxon>
        <taxon>Mollusca</taxon>
        <taxon>Gastropoda</taxon>
        <taxon>Heterobranchia</taxon>
        <taxon>Euthyneura</taxon>
        <taxon>Panpulmonata</taxon>
        <taxon>Eupulmonata</taxon>
        <taxon>Stylommatophora</taxon>
        <taxon>Helicina</taxon>
        <taxon>Arionoidea</taxon>
        <taxon>Arionidae</taxon>
        <taxon>Arion</taxon>
    </lineage>
</organism>
<dbReference type="InterPro" id="IPR050540">
    <property type="entry name" value="F-actin_Monoox_Mical"/>
</dbReference>
<feature type="region of interest" description="Disordered" evidence="5">
    <location>
        <begin position="259"/>
        <end position="278"/>
    </location>
</feature>
<reference evidence="7" key="1">
    <citation type="submission" date="2014-12" db="EMBL/GenBank/DDBJ databases">
        <title>Insight into the proteome of Arion vulgaris.</title>
        <authorList>
            <person name="Aradska J."/>
            <person name="Bulat T."/>
            <person name="Smidak R."/>
            <person name="Sarate P."/>
            <person name="Gangsoo J."/>
            <person name="Sialana F."/>
            <person name="Bilban M."/>
            <person name="Lubec G."/>
        </authorList>
    </citation>
    <scope>NUCLEOTIDE SEQUENCE</scope>
    <source>
        <tissue evidence="7">Skin</tissue>
    </source>
</reference>
<evidence type="ECO:0000256" key="5">
    <source>
        <dbReference type="SAM" id="MobiDB-lite"/>
    </source>
</evidence>
<dbReference type="SUPFAM" id="SSF57716">
    <property type="entry name" value="Glucocorticoid receptor-like (DNA-binding domain)"/>
    <property type="match status" value="1"/>
</dbReference>
<feature type="compositionally biased region" description="Polar residues" evidence="5">
    <location>
        <begin position="128"/>
        <end position="143"/>
    </location>
</feature>
<dbReference type="SUPFAM" id="SSF47576">
    <property type="entry name" value="Calponin-homology domain, CH-domain"/>
    <property type="match status" value="1"/>
</dbReference>
<accession>A0A0B7BLS2</accession>
<evidence type="ECO:0000256" key="2">
    <source>
        <dbReference type="ARBA" id="ARBA00022553"/>
    </source>
</evidence>
<feature type="region of interest" description="Disordered" evidence="5">
    <location>
        <begin position="227"/>
        <end position="252"/>
    </location>
</feature>
<dbReference type="Gene3D" id="1.10.418.10">
    <property type="entry name" value="Calponin-like domain"/>
    <property type="match status" value="1"/>
</dbReference>
<feature type="domain" description="Calponin-homology (CH)" evidence="6">
    <location>
        <begin position="3"/>
        <end position="109"/>
    </location>
</feature>
<name>A0A0B7BLS2_9EUPU</name>
<sequence length="364" mass="40944">MAATKIKGLQQWCRRMTDGYDHVDVSNFTTSWRDGMAFCALIHRFRPDLIDYESLVPENVFDNCKLAFEVAEQELDIPAFLEAEDMARLRAPDKLSVITYVSQYYNILSPLPQLGGPGVRSVVSHRTVSATKRSTDSTSQYSPATKRAPVMETKENAAPVMQKAVSASIGDICGICHRRVYLLERHMEGGKLYHRSCFRHSELSAVNKVYTRSPYLSPSLNSETQSFTYPSTNINPTSTLSGVDNGGKEMSHRGAAEIKTTPEASSLSKTSDLTGTKHLLDGPARESFKKVKLLSKDMDEEKYKKALVIKERLEKMKEKYFISKSADSDMMKEKYSISKRADSDKVLPLSGKEARKLEKKREEI</sequence>
<dbReference type="EMBL" id="HACG01046438">
    <property type="protein sequence ID" value="CEK93303.1"/>
    <property type="molecule type" value="Transcribed_RNA"/>
</dbReference>
<evidence type="ECO:0000259" key="6">
    <source>
        <dbReference type="PROSITE" id="PS50021"/>
    </source>
</evidence>
<protein>
    <recommendedName>
        <fullName evidence="6">Calponin-homology (CH) domain-containing protein</fullName>
    </recommendedName>
</protein>
<dbReference type="Gene3D" id="2.10.110.10">
    <property type="entry name" value="Cysteine Rich Protein"/>
    <property type="match status" value="1"/>
</dbReference>
<dbReference type="GO" id="GO:0005768">
    <property type="term" value="C:endosome"/>
    <property type="evidence" value="ECO:0007669"/>
    <property type="project" value="UniProtKB-SubCell"/>
</dbReference>
<dbReference type="EMBL" id="HACG01046436">
    <property type="protein sequence ID" value="CEK93301.1"/>
    <property type="molecule type" value="Transcribed_RNA"/>
</dbReference>
<evidence type="ECO:0000313" key="8">
    <source>
        <dbReference type="EMBL" id="CEK93303.1"/>
    </source>
</evidence>
<dbReference type="PANTHER" id="PTHR23167:SF46">
    <property type="entry name" value="EPS15 HOMOLOGY DOMAIN CONTAINING PROTEIN-BINDING PROTEIN 1, ISOFORM F"/>
    <property type="match status" value="1"/>
</dbReference>
<feature type="region of interest" description="Disordered" evidence="5">
    <location>
        <begin position="128"/>
        <end position="147"/>
    </location>
</feature>
<evidence type="ECO:0000256" key="3">
    <source>
        <dbReference type="ARBA" id="ARBA00022753"/>
    </source>
</evidence>
<evidence type="ECO:0000313" key="7">
    <source>
        <dbReference type="EMBL" id="CEK93301.1"/>
    </source>
</evidence>
<feature type="non-terminal residue" evidence="7">
    <location>
        <position position="364"/>
    </location>
</feature>
<comment type="subcellular location">
    <subcellularLocation>
        <location evidence="1">Endosome</location>
    </subcellularLocation>
</comment>
<dbReference type="AlphaFoldDB" id="A0A0B7BLS2"/>
<keyword evidence="4" id="KW-0175">Coiled coil</keyword>
<dbReference type="FunFam" id="1.10.418.10:FF:000023">
    <property type="entry name" value="EH domain-binding protein 1 isoform X1"/>
    <property type="match status" value="1"/>
</dbReference>
<feature type="compositionally biased region" description="Polar residues" evidence="5">
    <location>
        <begin position="262"/>
        <end position="274"/>
    </location>
</feature>
<feature type="compositionally biased region" description="Polar residues" evidence="5">
    <location>
        <begin position="227"/>
        <end position="242"/>
    </location>
</feature>
<evidence type="ECO:0000256" key="4">
    <source>
        <dbReference type="ARBA" id="ARBA00023054"/>
    </source>
</evidence>
<evidence type="ECO:0000256" key="1">
    <source>
        <dbReference type="ARBA" id="ARBA00004177"/>
    </source>
</evidence>
<dbReference type="InterPro" id="IPR036872">
    <property type="entry name" value="CH_dom_sf"/>
</dbReference>
<dbReference type="PROSITE" id="PS50021">
    <property type="entry name" value="CH"/>
    <property type="match status" value="1"/>
</dbReference>
<dbReference type="PANTHER" id="PTHR23167">
    <property type="entry name" value="CALPONIN HOMOLOGY DOMAIN-CONTAINING PROTEIN DDB_G0272472-RELATED"/>
    <property type="match status" value="1"/>
</dbReference>
<proteinExistence type="predicted"/>
<gene>
    <name evidence="7" type="primary">ORF193230</name>
    <name evidence="8" type="synonym">ORF193244</name>
</gene>
<dbReference type="Pfam" id="PF00307">
    <property type="entry name" value="CH"/>
    <property type="match status" value="1"/>
</dbReference>
<dbReference type="SMART" id="SM00033">
    <property type="entry name" value="CH"/>
    <property type="match status" value="1"/>
</dbReference>
<keyword evidence="3" id="KW-0967">Endosome</keyword>
<dbReference type="InterPro" id="IPR001715">
    <property type="entry name" value="CH_dom"/>
</dbReference>